<evidence type="ECO:0000313" key="14">
    <source>
        <dbReference type="EMBL" id="SFT50502.1"/>
    </source>
</evidence>
<dbReference type="CDD" id="cd14014">
    <property type="entry name" value="STKc_PknB_like"/>
    <property type="match status" value="1"/>
</dbReference>
<keyword evidence="11" id="KW-0472">Membrane</keyword>
<evidence type="ECO:0000256" key="7">
    <source>
        <dbReference type="ARBA" id="ARBA00022840"/>
    </source>
</evidence>
<feature type="compositionally biased region" description="Low complexity" evidence="10">
    <location>
        <begin position="447"/>
        <end position="543"/>
    </location>
</feature>
<dbReference type="Proteomes" id="UP000199546">
    <property type="component" value="Unassembled WGS sequence"/>
</dbReference>
<evidence type="ECO:0000313" key="15">
    <source>
        <dbReference type="Proteomes" id="UP000199546"/>
    </source>
</evidence>
<evidence type="ECO:0000256" key="10">
    <source>
        <dbReference type="SAM" id="MobiDB-lite"/>
    </source>
</evidence>
<feature type="transmembrane region" description="Helical" evidence="11">
    <location>
        <begin position="337"/>
        <end position="356"/>
    </location>
</feature>
<evidence type="ECO:0000256" key="4">
    <source>
        <dbReference type="ARBA" id="ARBA00022737"/>
    </source>
</evidence>
<gene>
    <name evidence="14" type="ORF">SAMN05660657_01124</name>
</gene>
<keyword evidence="4" id="KW-0677">Repeat</keyword>
<dbReference type="PROSITE" id="PS50011">
    <property type="entry name" value="PROTEIN_KINASE_DOM"/>
    <property type="match status" value="1"/>
</dbReference>
<dbReference type="FunFam" id="3.30.200.20:FF:000035">
    <property type="entry name" value="Serine/threonine protein kinase Stk1"/>
    <property type="match status" value="1"/>
</dbReference>
<dbReference type="PANTHER" id="PTHR43289">
    <property type="entry name" value="MITOGEN-ACTIVATED PROTEIN KINASE KINASE KINASE 20-RELATED"/>
    <property type="match status" value="1"/>
</dbReference>
<keyword evidence="2 14" id="KW-0723">Serine/threonine-protein kinase</keyword>
<dbReference type="GO" id="GO:0045717">
    <property type="term" value="P:negative regulation of fatty acid biosynthetic process"/>
    <property type="evidence" value="ECO:0007669"/>
    <property type="project" value="UniProtKB-ARBA"/>
</dbReference>
<dbReference type="PROSITE" id="PS51178">
    <property type="entry name" value="PASTA"/>
    <property type="match status" value="1"/>
</dbReference>
<accession>A0A1I6YJD0</accession>
<dbReference type="InterPro" id="IPR011009">
    <property type="entry name" value="Kinase-like_dom_sf"/>
</dbReference>
<dbReference type="PANTHER" id="PTHR43289:SF6">
    <property type="entry name" value="SERINE_THREONINE-PROTEIN KINASE NEKL-3"/>
    <property type="match status" value="1"/>
</dbReference>
<keyword evidence="5" id="KW-0547">Nucleotide-binding</keyword>
<keyword evidence="11" id="KW-0812">Transmembrane</keyword>
<feature type="compositionally biased region" description="Low complexity" evidence="10">
    <location>
        <begin position="662"/>
        <end position="684"/>
    </location>
</feature>
<dbReference type="Gene3D" id="3.30.200.20">
    <property type="entry name" value="Phosphorylase Kinase, domain 1"/>
    <property type="match status" value="1"/>
</dbReference>
<proteinExistence type="predicted"/>
<dbReference type="AlphaFoldDB" id="A0A1I6YJD0"/>
<dbReference type="CDD" id="cd06577">
    <property type="entry name" value="PASTA_pknB"/>
    <property type="match status" value="1"/>
</dbReference>
<evidence type="ECO:0000256" key="2">
    <source>
        <dbReference type="ARBA" id="ARBA00022527"/>
    </source>
</evidence>
<evidence type="ECO:0000256" key="8">
    <source>
        <dbReference type="ARBA" id="ARBA00047899"/>
    </source>
</evidence>
<comment type="catalytic activity">
    <reaction evidence="8">
        <text>L-threonyl-[protein] + ATP = O-phospho-L-threonyl-[protein] + ADP + H(+)</text>
        <dbReference type="Rhea" id="RHEA:46608"/>
        <dbReference type="Rhea" id="RHEA-COMP:11060"/>
        <dbReference type="Rhea" id="RHEA-COMP:11605"/>
        <dbReference type="ChEBI" id="CHEBI:15378"/>
        <dbReference type="ChEBI" id="CHEBI:30013"/>
        <dbReference type="ChEBI" id="CHEBI:30616"/>
        <dbReference type="ChEBI" id="CHEBI:61977"/>
        <dbReference type="ChEBI" id="CHEBI:456216"/>
        <dbReference type="EC" id="2.7.11.1"/>
    </reaction>
</comment>
<feature type="domain" description="Protein kinase" evidence="12">
    <location>
        <begin position="15"/>
        <end position="275"/>
    </location>
</feature>
<keyword evidence="11" id="KW-1133">Transmembrane helix</keyword>
<feature type="compositionally biased region" description="Gly residues" evidence="10">
    <location>
        <begin position="544"/>
        <end position="558"/>
    </location>
</feature>
<evidence type="ECO:0000256" key="3">
    <source>
        <dbReference type="ARBA" id="ARBA00022679"/>
    </source>
</evidence>
<comment type="catalytic activity">
    <reaction evidence="9">
        <text>L-seryl-[protein] + ATP = O-phospho-L-seryl-[protein] + ADP + H(+)</text>
        <dbReference type="Rhea" id="RHEA:17989"/>
        <dbReference type="Rhea" id="RHEA-COMP:9863"/>
        <dbReference type="Rhea" id="RHEA-COMP:11604"/>
        <dbReference type="ChEBI" id="CHEBI:15378"/>
        <dbReference type="ChEBI" id="CHEBI:29999"/>
        <dbReference type="ChEBI" id="CHEBI:30616"/>
        <dbReference type="ChEBI" id="CHEBI:83421"/>
        <dbReference type="ChEBI" id="CHEBI:456216"/>
        <dbReference type="EC" id="2.7.11.1"/>
    </reaction>
</comment>
<dbReference type="SUPFAM" id="SSF56112">
    <property type="entry name" value="Protein kinase-like (PK-like)"/>
    <property type="match status" value="1"/>
</dbReference>
<dbReference type="InterPro" id="IPR000719">
    <property type="entry name" value="Prot_kinase_dom"/>
</dbReference>
<dbReference type="Gene3D" id="3.30.10.20">
    <property type="match status" value="1"/>
</dbReference>
<organism evidence="14 15">
    <name type="scientific">Geodermatophilus amargosae</name>
    <dbReference type="NCBI Taxonomy" id="1296565"/>
    <lineage>
        <taxon>Bacteria</taxon>
        <taxon>Bacillati</taxon>
        <taxon>Actinomycetota</taxon>
        <taxon>Actinomycetes</taxon>
        <taxon>Geodermatophilales</taxon>
        <taxon>Geodermatophilaceae</taxon>
        <taxon>Geodermatophilus</taxon>
    </lineage>
</organism>
<feature type="compositionally biased region" description="Low complexity" evidence="10">
    <location>
        <begin position="559"/>
        <end position="602"/>
    </location>
</feature>
<dbReference type="GO" id="GO:0005524">
    <property type="term" value="F:ATP binding"/>
    <property type="evidence" value="ECO:0007669"/>
    <property type="project" value="UniProtKB-KW"/>
</dbReference>
<feature type="region of interest" description="Disordered" evidence="10">
    <location>
        <begin position="307"/>
        <end position="331"/>
    </location>
</feature>
<reference evidence="15" key="1">
    <citation type="submission" date="2016-10" db="EMBL/GenBank/DDBJ databases">
        <authorList>
            <person name="Varghese N."/>
            <person name="Submissions S."/>
        </authorList>
    </citation>
    <scope>NUCLEOTIDE SEQUENCE [LARGE SCALE GENOMIC DNA]</scope>
    <source>
        <strain evidence="15">DSM 46136</strain>
    </source>
</reference>
<dbReference type="Gene3D" id="1.10.510.10">
    <property type="entry name" value="Transferase(Phosphotransferase) domain 1"/>
    <property type="match status" value="1"/>
</dbReference>
<keyword evidence="15" id="KW-1185">Reference proteome</keyword>
<evidence type="ECO:0000259" key="13">
    <source>
        <dbReference type="PROSITE" id="PS51178"/>
    </source>
</evidence>
<dbReference type="RefSeq" id="WP_245784513.1">
    <property type="nucleotide sequence ID" value="NZ_FPBA01000003.1"/>
</dbReference>
<evidence type="ECO:0000256" key="11">
    <source>
        <dbReference type="SAM" id="Phobius"/>
    </source>
</evidence>
<dbReference type="STRING" id="1296565.SAMN05660657_01124"/>
<feature type="compositionally biased region" description="Low complexity" evidence="10">
    <location>
        <begin position="615"/>
        <end position="655"/>
    </location>
</feature>
<dbReference type="Pfam" id="PF00069">
    <property type="entry name" value="Pkinase"/>
    <property type="match status" value="1"/>
</dbReference>
<evidence type="ECO:0000259" key="12">
    <source>
        <dbReference type="PROSITE" id="PS50011"/>
    </source>
</evidence>
<evidence type="ECO:0000256" key="9">
    <source>
        <dbReference type="ARBA" id="ARBA00048679"/>
    </source>
</evidence>
<dbReference type="Pfam" id="PF03793">
    <property type="entry name" value="PASTA"/>
    <property type="match status" value="1"/>
</dbReference>
<name>A0A1I6YJD0_9ACTN</name>
<feature type="domain" description="PASTA" evidence="13">
    <location>
        <begin position="371"/>
        <end position="439"/>
    </location>
</feature>
<feature type="region of interest" description="Disordered" evidence="10">
    <location>
        <begin position="447"/>
        <end position="684"/>
    </location>
</feature>
<evidence type="ECO:0000256" key="1">
    <source>
        <dbReference type="ARBA" id="ARBA00012513"/>
    </source>
</evidence>
<dbReference type="InterPro" id="IPR005543">
    <property type="entry name" value="PASTA_dom"/>
</dbReference>
<dbReference type="GO" id="GO:0004674">
    <property type="term" value="F:protein serine/threonine kinase activity"/>
    <property type="evidence" value="ECO:0007669"/>
    <property type="project" value="UniProtKB-KW"/>
</dbReference>
<dbReference type="InterPro" id="IPR008271">
    <property type="entry name" value="Ser/Thr_kinase_AS"/>
</dbReference>
<dbReference type="PROSITE" id="PS00108">
    <property type="entry name" value="PROTEIN_KINASE_ST"/>
    <property type="match status" value="1"/>
</dbReference>
<protein>
    <recommendedName>
        <fullName evidence="1">non-specific serine/threonine protein kinase</fullName>
        <ecNumber evidence="1">2.7.11.1</ecNumber>
    </recommendedName>
</protein>
<dbReference type="FunFam" id="1.10.510.10:FF:000021">
    <property type="entry name" value="Serine/threonine protein kinase"/>
    <property type="match status" value="1"/>
</dbReference>
<evidence type="ECO:0000256" key="6">
    <source>
        <dbReference type="ARBA" id="ARBA00022777"/>
    </source>
</evidence>
<dbReference type="EC" id="2.7.11.1" evidence="1"/>
<dbReference type="EMBL" id="FPBA01000003">
    <property type="protein sequence ID" value="SFT50502.1"/>
    <property type="molecule type" value="Genomic_DNA"/>
</dbReference>
<evidence type="ECO:0000256" key="5">
    <source>
        <dbReference type="ARBA" id="ARBA00022741"/>
    </source>
</evidence>
<keyword evidence="7" id="KW-0067">ATP-binding</keyword>
<dbReference type="SMART" id="SM00220">
    <property type="entry name" value="S_TKc"/>
    <property type="match status" value="1"/>
</dbReference>
<sequence>MTTVEQDRQTLGDRYELQELIATGGMGQVWRGRDLLLERSVAVKVLRSEYADDPTFLARFRNEARHAAALSHPNIATVLDYGEDSDDGTGEHLAYLVMEMVEGAPLSTRIRDEGALEPQAALSVLRQAAAGLAEAHRAGVVHRDVKPSNILVRPDGRVKLTDFGIAWSAECVPLTQTGQVIGTAQYMSPEQAAGERVSPASDVYALGLVGYESLTGHAAFSGTNPVTVALKQVREQPEPLPDDLPPDVRELIGSALTKDPGARLPDGEAFLHAVEDTIAHQSGPVPPTAPVAVAAAATPAAGTLAAAPGTVADGDGGPTARRAPVTSPPREGNRRRLLVLLPLLALLLVVGGIAFVSTRSGEAPAAEGAETAPGGIVLAAADHVGRPVTEVVDALTALGLTVGQRSEATADVEPGTVVRLSPVDVQLAPGDRVEVVVAVPVDTAVAAPTPSAPGAGSDAAPVPDPAATEGAAPDTADTGGTAPADAGTATTGTATTDTASTGTATSGAMIPGTAPGVGTAPGSTGSDSTAPGSTGSGNAAPGSTGSGTTGSGTTGSGTTGSDTTGSGTTGSDTTGSGSTGSGTTATGDAGSGSTAPEDTGGSTPPPTGTPQDPATETGTETGTGTSEDTTPSTGGTPEESATPSPDTGTTPGTGSSPPPASPDADGSATASVPAGDPAPAGASG</sequence>
<keyword evidence="3" id="KW-0808">Transferase</keyword>
<keyword evidence="6 14" id="KW-0418">Kinase</keyword>